<gene>
    <name evidence="2" type="ORF">CKO25_10575</name>
</gene>
<dbReference type="PANTHER" id="PTHR22916:SF3">
    <property type="entry name" value="UDP-GLCNAC:BETAGAL BETA-1,3-N-ACETYLGLUCOSAMINYLTRANSFERASE-LIKE PROTEIN 1"/>
    <property type="match status" value="1"/>
</dbReference>
<evidence type="ECO:0000259" key="1">
    <source>
        <dbReference type="Pfam" id="PF00535"/>
    </source>
</evidence>
<dbReference type="InterPro" id="IPR001173">
    <property type="entry name" value="Glyco_trans_2-like"/>
</dbReference>
<name>A0A9X0WI03_9GAMM</name>
<evidence type="ECO:0000313" key="2">
    <source>
        <dbReference type="EMBL" id="MBK1645089.1"/>
    </source>
</evidence>
<sequence length="348" mass="39345">MNQPLVSVAIITYNHSKFIGDALRGVKAQVTDFPVEIVIGDDGSTDDTRARCEEFARTYHGTVLISSRKRDHEDRKNYGAVFMQNALATLEECQGKYVALLEGDDRWCDERKLSLQVEFLEKNPEYSMCCHAVEVDFGGSKPCDATQFSCMVPESDPNERDLRGTDCPPHQPATCSIVVRNEVLHGCAQQLRRMPLFDLPIFFLADKKGKIRYIPHVMGVYRMHAGGEWSGGDAIRHYRDLSKACGLMIAGEIYRDETVRQWLLELLSFNLVNAIKRGACDQSVSVKDALQEIIGQNVDLPWSIGSACQALLDTRRQLIETRRSKSFRLGQFLVGAPFRSVFHRWLSH</sequence>
<dbReference type="GO" id="GO:0016758">
    <property type="term" value="F:hexosyltransferase activity"/>
    <property type="evidence" value="ECO:0007669"/>
    <property type="project" value="UniProtKB-ARBA"/>
</dbReference>
<accession>A0A9X0WI03</accession>
<reference evidence="2 3" key="1">
    <citation type="journal article" date="2020" name="Microorganisms">
        <title>Osmotic Adaptation and Compatible Solute Biosynthesis of Phototrophic Bacteria as Revealed from Genome Analyses.</title>
        <authorList>
            <person name="Imhoff J.F."/>
            <person name="Rahn T."/>
            <person name="Kunzel S."/>
            <person name="Keller A."/>
            <person name="Neulinger S.C."/>
        </authorList>
    </citation>
    <scope>NUCLEOTIDE SEQUENCE [LARGE SCALE GENOMIC DNA]</scope>
    <source>
        <strain evidence="2 3">DSM 21303</strain>
    </source>
</reference>
<proteinExistence type="predicted"/>
<dbReference type="EMBL" id="NRSD01000009">
    <property type="protein sequence ID" value="MBK1645089.1"/>
    <property type="molecule type" value="Genomic_DNA"/>
</dbReference>
<dbReference type="RefSeq" id="WP_200387896.1">
    <property type="nucleotide sequence ID" value="NZ_NRSD01000009.1"/>
</dbReference>
<dbReference type="InterPro" id="IPR029044">
    <property type="entry name" value="Nucleotide-diphossugar_trans"/>
</dbReference>
<dbReference type="Proteomes" id="UP001138802">
    <property type="component" value="Unassembled WGS sequence"/>
</dbReference>
<feature type="domain" description="Glycosyltransferase 2-like" evidence="1">
    <location>
        <begin position="7"/>
        <end position="135"/>
    </location>
</feature>
<keyword evidence="3" id="KW-1185">Reference proteome</keyword>
<evidence type="ECO:0000313" key="3">
    <source>
        <dbReference type="Proteomes" id="UP001138802"/>
    </source>
</evidence>
<protein>
    <recommendedName>
        <fullName evidence="1">Glycosyltransferase 2-like domain-containing protein</fullName>
    </recommendedName>
</protein>
<dbReference type="AlphaFoldDB" id="A0A9X0WI03"/>
<dbReference type="SUPFAM" id="SSF53448">
    <property type="entry name" value="Nucleotide-diphospho-sugar transferases"/>
    <property type="match status" value="1"/>
</dbReference>
<comment type="caution">
    <text evidence="2">The sequence shown here is derived from an EMBL/GenBank/DDBJ whole genome shotgun (WGS) entry which is preliminary data.</text>
</comment>
<dbReference type="Gene3D" id="3.90.550.10">
    <property type="entry name" value="Spore Coat Polysaccharide Biosynthesis Protein SpsA, Chain A"/>
    <property type="match status" value="1"/>
</dbReference>
<dbReference type="Pfam" id="PF00535">
    <property type="entry name" value="Glycos_transf_2"/>
    <property type="match status" value="1"/>
</dbReference>
<organism evidence="2 3">
    <name type="scientific">Thiocapsa imhoffii</name>
    <dbReference type="NCBI Taxonomy" id="382777"/>
    <lineage>
        <taxon>Bacteria</taxon>
        <taxon>Pseudomonadati</taxon>
        <taxon>Pseudomonadota</taxon>
        <taxon>Gammaproteobacteria</taxon>
        <taxon>Chromatiales</taxon>
        <taxon>Chromatiaceae</taxon>
        <taxon>Thiocapsa</taxon>
    </lineage>
</organism>
<dbReference type="PANTHER" id="PTHR22916">
    <property type="entry name" value="GLYCOSYLTRANSFERASE"/>
    <property type="match status" value="1"/>
</dbReference>